<evidence type="ECO:0000259" key="2">
    <source>
        <dbReference type="PROSITE" id="PS50994"/>
    </source>
</evidence>
<name>A0A2R8AGB8_9RHOB</name>
<dbReference type="GO" id="GO:0003676">
    <property type="term" value="F:nucleic acid binding"/>
    <property type="evidence" value="ECO:0007669"/>
    <property type="project" value="InterPro"/>
</dbReference>
<dbReference type="Gene3D" id="3.30.420.10">
    <property type="entry name" value="Ribonuclease H-like superfamily/Ribonuclease H"/>
    <property type="match status" value="1"/>
</dbReference>
<sequence length="168" mass="19255">MPERPNERWSLDFVSNAFTDGRRFRVLAIVDDFSRECLALVADTSLSGLRVTRELTAVMARRGRPRTIVSDNGTELTSMAVLRWYQETRIYWHYIAPGRPMQNAFVEAFNGSFRYELLSETLFSSLSEAREKITASQDDNNRNRPHSSLGNLTPQEFAMKSRLETKAA</sequence>
<gene>
    <name evidence="3" type="ORF">POI8812_03446</name>
</gene>
<dbReference type="PANTHER" id="PTHR47515">
    <property type="entry name" value="LOW CALCIUM RESPONSE LOCUS PROTEIN T"/>
    <property type="match status" value="1"/>
</dbReference>
<accession>A0A2R8AGB8</accession>
<reference evidence="3 4" key="1">
    <citation type="submission" date="2018-03" db="EMBL/GenBank/DDBJ databases">
        <authorList>
            <person name="Keele B.F."/>
        </authorList>
    </citation>
    <scope>NUCLEOTIDE SEQUENCE [LARGE SCALE GENOMIC DNA]</scope>
    <source>
        <strain evidence="3 4">CeCT 8812</strain>
    </source>
</reference>
<feature type="compositionally biased region" description="Basic and acidic residues" evidence="1">
    <location>
        <begin position="159"/>
        <end position="168"/>
    </location>
</feature>
<keyword evidence="4" id="KW-1185">Reference proteome</keyword>
<dbReference type="Pfam" id="PF13683">
    <property type="entry name" value="rve_3"/>
    <property type="match status" value="1"/>
</dbReference>
<organism evidence="3 4">
    <name type="scientific">Pontivivens insulae</name>
    <dbReference type="NCBI Taxonomy" id="1639689"/>
    <lineage>
        <taxon>Bacteria</taxon>
        <taxon>Pseudomonadati</taxon>
        <taxon>Pseudomonadota</taxon>
        <taxon>Alphaproteobacteria</taxon>
        <taxon>Rhodobacterales</taxon>
        <taxon>Paracoccaceae</taxon>
        <taxon>Pontivivens</taxon>
    </lineage>
</organism>
<dbReference type="GO" id="GO:0015074">
    <property type="term" value="P:DNA integration"/>
    <property type="evidence" value="ECO:0007669"/>
    <property type="project" value="InterPro"/>
</dbReference>
<dbReference type="EMBL" id="OMKW01000005">
    <property type="protein sequence ID" value="SPF31095.1"/>
    <property type="molecule type" value="Genomic_DNA"/>
</dbReference>
<evidence type="ECO:0000313" key="3">
    <source>
        <dbReference type="EMBL" id="SPF31095.1"/>
    </source>
</evidence>
<dbReference type="PANTHER" id="PTHR47515:SF1">
    <property type="entry name" value="BLR2054 PROTEIN"/>
    <property type="match status" value="1"/>
</dbReference>
<proteinExistence type="predicted"/>
<feature type="domain" description="Integrase catalytic" evidence="2">
    <location>
        <begin position="1"/>
        <end position="162"/>
    </location>
</feature>
<protein>
    <recommendedName>
        <fullName evidence="2">Integrase catalytic domain-containing protein</fullName>
    </recommendedName>
</protein>
<dbReference type="InterPro" id="IPR036397">
    <property type="entry name" value="RNaseH_sf"/>
</dbReference>
<evidence type="ECO:0000256" key="1">
    <source>
        <dbReference type="SAM" id="MobiDB-lite"/>
    </source>
</evidence>
<dbReference type="InterPro" id="IPR001584">
    <property type="entry name" value="Integrase_cat-core"/>
</dbReference>
<feature type="region of interest" description="Disordered" evidence="1">
    <location>
        <begin position="133"/>
        <end position="168"/>
    </location>
</feature>
<evidence type="ECO:0000313" key="4">
    <source>
        <dbReference type="Proteomes" id="UP000244932"/>
    </source>
</evidence>
<dbReference type="Proteomes" id="UP000244932">
    <property type="component" value="Unassembled WGS sequence"/>
</dbReference>
<dbReference type="SUPFAM" id="SSF53098">
    <property type="entry name" value="Ribonuclease H-like"/>
    <property type="match status" value="1"/>
</dbReference>
<dbReference type="InterPro" id="IPR012337">
    <property type="entry name" value="RNaseH-like_sf"/>
</dbReference>
<dbReference type="PROSITE" id="PS50994">
    <property type="entry name" value="INTEGRASE"/>
    <property type="match status" value="1"/>
</dbReference>
<dbReference type="AlphaFoldDB" id="A0A2R8AGB8"/>